<organism evidence="1 2">
    <name type="scientific">Dallia pectoralis</name>
    <name type="common">Alaska blackfish</name>
    <dbReference type="NCBI Taxonomy" id="75939"/>
    <lineage>
        <taxon>Eukaryota</taxon>
        <taxon>Metazoa</taxon>
        <taxon>Chordata</taxon>
        <taxon>Craniata</taxon>
        <taxon>Vertebrata</taxon>
        <taxon>Euteleostomi</taxon>
        <taxon>Actinopterygii</taxon>
        <taxon>Neopterygii</taxon>
        <taxon>Teleostei</taxon>
        <taxon>Protacanthopterygii</taxon>
        <taxon>Esociformes</taxon>
        <taxon>Umbridae</taxon>
        <taxon>Dallia</taxon>
    </lineage>
</organism>
<dbReference type="EMBL" id="CM055730">
    <property type="protein sequence ID" value="KAJ8013918.1"/>
    <property type="molecule type" value="Genomic_DNA"/>
</dbReference>
<evidence type="ECO:0000313" key="1">
    <source>
        <dbReference type="EMBL" id="KAJ8013918.1"/>
    </source>
</evidence>
<proteinExistence type="predicted"/>
<accession>A0ACC2HD34</accession>
<keyword evidence="2" id="KW-1185">Reference proteome</keyword>
<evidence type="ECO:0000313" key="2">
    <source>
        <dbReference type="Proteomes" id="UP001157502"/>
    </source>
</evidence>
<sequence>QRERETNRQQGLFTSPGRLDTEDYLWSPLCLHHPFLWSIDQATEGSVILASLAGLAFYFSFIFFTLSPDTMAPCSSQSESLCRAWRCLWQS</sequence>
<feature type="non-terminal residue" evidence="1">
    <location>
        <position position="1"/>
    </location>
</feature>
<comment type="caution">
    <text evidence="1">The sequence shown here is derived from an EMBL/GenBank/DDBJ whole genome shotgun (WGS) entry which is preliminary data.</text>
</comment>
<dbReference type="Proteomes" id="UP001157502">
    <property type="component" value="Chromosome 3"/>
</dbReference>
<reference evidence="1" key="1">
    <citation type="submission" date="2021-05" db="EMBL/GenBank/DDBJ databases">
        <authorList>
            <person name="Pan Q."/>
            <person name="Jouanno E."/>
            <person name="Zahm M."/>
            <person name="Klopp C."/>
            <person name="Cabau C."/>
            <person name="Louis A."/>
            <person name="Berthelot C."/>
            <person name="Parey E."/>
            <person name="Roest Crollius H."/>
            <person name="Montfort J."/>
            <person name="Robinson-Rechavi M."/>
            <person name="Bouchez O."/>
            <person name="Lampietro C."/>
            <person name="Lopez Roques C."/>
            <person name="Donnadieu C."/>
            <person name="Postlethwait J."/>
            <person name="Bobe J."/>
            <person name="Dillon D."/>
            <person name="Chandos A."/>
            <person name="von Hippel F."/>
            <person name="Guiguen Y."/>
        </authorList>
    </citation>
    <scope>NUCLEOTIDE SEQUENCE</scope>
    <source>
        <strain evidence="1">YG-Jan2019</strain>
    </source>
</reference>
<name>A0ACC2HD34_DALPE</name>
<gene>
    <name evidence="1" type="ORF">DPEC_G00034810</name>
</gene>
<protein>
    <submittedName>
        <fullName evidence="1">Uncharacterized protein</fullName>
    </submittedName>
</protein>